<feature type="repeat" description="ANK" evidence="5">
    <location>
        <begin position="166"/>
        <end position="199"/>
    </location>
</feature>
<dbReference type="GO" id="GO:0000062">
    <property type="term" value="F:fatty-acyl-CoA binding"/>
    <property type="evidence" value="ECO:0007669"/>
    <property type="project" value="InterPro"/>
</dbReference>
<keyword evidence="8" id="KW-1185">Reference proteome</keyword>
<sequence>MAENMEDRFNQACDYLPSLVKKLDSSTLLKFYALYKQATVGQCNIDKPSWYNMEAKSKYNAWNSLGQMAKSEAMSKYIALLNEVDASWEDKEQEEINWDESQESGSKENEGQTKGWVNVSSMINDESQLDDNEKNIYEWAKEGKLDMLVKQLTKLKDFNINQLDENGLNCLHWACDRGHLKVVQHLIEKCGADVNVTDSDGDYGLDYAKAIEHTDLIEYLVNSGAHSSNT</sequence>
<dbReference type="GeneID" id="103507023"/>
<evidence type="ECO:0000256" key="6">
    <source>
        <dbReference type="SAM" id="MobiDB-lite"/>
    </source>
</evidence>
<dbReference type="PANTHER" id="PTHR24119:SF0">
    <property type="entry name" value="ACYL-COA-BINDING DOMAIN-CONTAINING PROTEIN 6"/>
    <property type="match status" value="1"/>
</dbReference>
<dbReference type="PaxDb" id="121845-A0A1S3CYJ7"/>
<feature type="region of interest" description="Disordered" evidence="6">
    <location>
        <begin position="91"/>
        <end position="113"/>
    </location>
</feature>
<evidence type="ECO:0000259" key="7">
    <source>
        <dbReference type="PROSITE" id="PS51228"/>
    </source>
</evidence>
<evidence type="ECO:0000256" key="1">
    <source>
        <dbReference type="ARBA" id="ARBA00018419"/>
    </source>
</evidence>
<protein>
    <recommendedName>
        <fullName evidence="1">Acyl-CoA-binding domain-containing protein 6</fullName>
    </recommendedName>
</protein>
<dbReference type="KEGG" id="dci:103507023"/>
<accession>A0A1S3CYJ7</accession>
<evidence type="ECO:0000313" key="9">
    <source>
        <dbReference type="RefSeq" id="XP_008469673.1"/>
    </source>
</evidence>
<dbReference type="AlphaFoldDB" id="A0A1S3CYJ7"/>
<dbReference type="PROSITE" id="PS51228">
    <property type="entry name" value="ACB_2"/>
    <property type="match status" value="1"/>
</dbReference>
<evidence type="ECO:0000256" key="5">
    <source>
        <dbReference type="PROSITE-ProRule" id="PRU00023"/>
    </source>
</evidence>
<dbReference type="OMA" id="RPMGPVF"/>
<dbReference type="InterPro" id="IPR014352">
    <property type="entry name" value="FERM/acyl-CoA-bd_prot_sf"/>
</dbReference>
<dbReference type="Proteomes" id="UP000079169">
    <property type="component" value="Unplaced"/>
</dbReference>
<dbReference type="Pfam" id="PF12796">
    <property type="entry name" value="Ank_2"/>
    <property type="match status" value="1"/>
</dbReference>
<evidence type="ECO:0000256" key="2">
    <source>
        <dbReference type="ARBA" id="ARBA00022737"/>
    </source>
</evidence>
<evidence type="ECO:0000256" key="4">
    <source>
        <dbReference type="ARBA" id="ARBA00023121"/>
    </source>
</evidence>
<dbReference type="PROSITE" id="PS50088">
    <property type="entry name" value="ANK_REPEAT"/>
    <property type="match status" value="1"/>
</dbReference>
<evidence type="ECO:0000256" key="3">
    <source>
        <dbReference type="ARBA" id="ARBA00023043"/>
    </source>
</evidence>
<feature type="domain" description="ACB" evidence="7">
    <location>
        <begin position="5"/>
        <end position="90"/>
    </location>
</feature>
<dbReference type="InterPro" id="IPR002110">
    <property type="entry name" value="Ankyrin_rpt"/>
</dbReference>
<dbReference type="SUPFAM" id="SSF48403">
    <property type="entry name" value="Ankyrin repeat"/>
    <property type="match status" value="1"/>
</dbReference>
<reference evidence="9" key="1">
    <citation type="submission" date="2025-08" db="UniProtKB">
        <authorList>
            <consortium name="RefSeq"/>
        </authorList>
    </citation>
    <scope>IDENTIFICATION</scope>
</reference>
<dbReference type="InterPro" id="IPR035984">
    <property type="entry name" value="Acyl-CoA-binding_sf"/>
</dbReference>
<dbReference type="PROSITE" id="PS50297">
    <property type="entry name" value="ANK_REP_REGION"/>
    <property type="match status" value="1"/>
</dbReference>
<proteinExistence type="predicted"/>
<dbReference type="PANTHER" id="PTHR24119">
    <property type="entry name" value="ACYL-COA-BINDING DOMAIN-CONTAINING PROTEIN 6"/>
    <property type="match status" value="1"/>
</dbReference>
<dbReference type="SMART" id="SM00248">
    <property type="entry name" value="ANK"/>
    <property type="match status" value="2"/>
</dbReference>
<organism evidence="8 9">
    <name type="scientific">Diaphorina citri</name>
    <name type="common">Asian citrus psyllid</name>
    <dbReference type="NCBI Taxonomy" id="121845"/>
    <lineage>
        <taxon>Eukaryota</taxon>
        <taxon>Metazoa</taxon>
        <taxon>Ecdysozoa</taxon>
        <taxon>Arthropoda</taxon>
        <taxon>Hexapoda</taxon>
        <taxon>Insecta</taxon>
        <taxon>Pterygota</taxon>
        <taxon>Neoptera</taxon>
        <taxon>Paraneoptera</taxon>
        <taxon>Hemiptera</taxon>
        <taxon>Sternorrhyncha</taxon>
        <taxon>Psylloidea</taxon>
        <taxon>Psyllidae</taxon>
        <taxon>Diaphorininae</taxon>
        <taxon>Diaphorina</taxon>
    </lineage>
</organism>
<gene>
    <name evidence="9" type="primary">LOC103507023</name>
</gene>
<dbReference type="InterPro" id="IPR036770">
    <property type="entry name" value="Ankyrin_rpt-contain_sf"/>
</dbReference>
<dbReference type="InterPro" id="IPR000582">
    <property type="entry name" value="Acyl-CoA-binding_protein"/>
</dbReference>
<dbReference type="RefSeq" id="XP_008469673.1">
    <property type="nucleotide sequence ID" value="XM_008471451.3"/>
</dbReference>
<keyword evidence="4" id="KW-0446">Lipid-binding</keyword>
<dbReference type="Gene3D" id="1.25.40.20">
    <property type="entry name" value="Ankyrin repeat-containing domain"/>
    <property type="match status" value="1"/>
</dbReference>
<keyword evidence="2" id="KW-0677">Repeat</keyword>
<dbReference type="SUPFAM" id="SSF47027">
    <property type="entry name" value="Acyl-CoA binding protein"/>
    <property type="match status" value="1"/>
</dbReference>
<name>A0A1S3CYJ7_DIACI</name>
<dbReference type="STRING" id="121845.A0A1S3CYJ7"/>
<keyword evidence="3 5" id="KW-0040">ANK repeat</keyword>
<evidence type="ECO:0000313" key="8">
    <source>
        <dbReference type="Proteomes" id="UP000079169"/>
    </source>
</evidence>
<feature type="compositionally biased region" description="Acidic residues" evidence="6">
    <location>
        <begin position="91"/>
        <end position="102"/>
    </location>
</feature>
<dbReference type="PRINTS" id="PR00689">
    <property type="entry name" value="ACOABINDINGP"/>
</dbReference>
<dbReference type="Gene3D" id="1.20.80.10">
    <property type="match status" value="1"/>
</dbReference>
<dbReference type="Pfam" id="PF00887">
    <property type="entry name" value="ACBP"/>
    <property type="match status" value="1"/>
</dbReference>